<evidence type="ECO:0000313" key="2">
    <source>
        <dbReference type="Proteomes" id="UP000660729"/>
    </source>
</evidence>
<accession>A0A8H6VS99</accession>
<dbReference type="Proteomes" id="UP000660729">
    <property type="component" value="Unassembled WGS sequence"/>
</dbReference>
<dbReference type="PANTHER" id="PTHR36166">
    <property type="entry name" value="CHROMOSOME 9, WHOLE GENOME SHOTGUN SEQUENCE"/>
    <property type="match status" value="1"/>
</dbReference>
<dbReference type="SUPFAM" id="SSF55961">
    <property type="entry name" value="Bet v1-like"/>
    <property type="match status" value="1"/>
</dbReference>
<gene>
    <name evidence="1" type="ORF">HII31_01685</name>
</gene>
<dbReference type="OrthoDB" id="509124at2759"/>
<dbReference type="InterPro" id="IPR023393">
    <property type="entry name" value="START-like_dom_sf"/>
</dbReference>
<comment type="caution">
    <text evidence="1">The sequence shown here is derived from an EMBL/GenBank/DDBJ whole genome shotgun (WGS) entry which is preliminary data.</text>
</comment>
<dbReference type="AlphaFoldDB" id="A0A8H6VS99"/>
<proteinExistence type="predicted"/>
<reference evidence="1" key="1">
    <citation type="submission" date="2020-04" db="EMBL/GenBank/DDBJ databases">
        <title>Draft genome resource of the tomato pathogen Pseudocercospora fuligena.</title>
        <authorList>
            <person name="Zaccaron A."/>
        </authorList>
    </citation>
    <scope>NUCLEOTIDE SEQUENCE</scope>
    <source>
        <strain evidence="1">PF001</strain>
    </source>
</reference>
<sequence length="155" mass="17382">MVVHVEPAAIEIAATPERVREVVLDFAAYLSWHKGHFNSIKPKDPNKKGIDLIESDKLEVSLSSGMNFSPAILEKSATRLEWRGSLPGIFTGDHCFEFHPSQNSAGGTRFLQYEDFSGLLSFTMKSTKKSGEQNSEGFVKFNEDLKRRCEENVVD</sequence>
<keyword evidence="2" id="KW-1185">Reference proteome</keyword>
<organism evidence="1 2">
    <name type="scientific">Pseudocercospora fuligena</name>
    <dbReference type="NCBI Taxonomy" id="685502"/>
    <lineage>
        <taxon>Eukaryota</taxon>
        <taxon>Fungi</taxon>
        <taxon>Dikarya</taxon>
        <taxon>Ascomycota</taxon>
        <taxon>Pezizomycotina</taxon>
        <taxon>Dothideomycetes</taxon>
        <taxon>Dothideomycetidae</taxon>
        <taxon>Mycosphaerellales</taxon>
        <taxon>Mycosphaerellaceae</taxon>
        <taxon>Pseudocercospora</taxon>
    </lineage>
</organism>
<dbReference type="EMBL" id="JABCIY010000021">
    <property type="protein sequence ID" value="KAF7196985.1"/>
    <property type="molecule type" value="Genomic_DNA"/>
</dbReference>
<evidence type="ECO:0000313" key="1">
    <source>
        <dbReference type="EMBL" id="KAF7196985.1"/>
    </source>
</evidence>
<protein>
    <submittedName>
        <fullName evidence="1">Uncharacterized protein</fullName>
    </submittedName>
</protein>
<dbReference type="CDD" id="cd07822">
    <property type="entry name" value="SRPBCC_4"/>
    <property type="match status" value="1"/>
</dbReference>
<dbReference type="PANTHER" id="PTHR36166:SF1">
    <property type="entry name" value="SRPBCC DOMAIN-CONTAINING PROTEIN"/>
    <property type="match status" value="1"/>
</dbReference>
<name>A0A8H6VS99_9PEZI</name>
<dbReference type="Gene3D" id="3.30.530.20">
    <property type="match status" value="1"/>
</dbReference>